<evidence type="ECO:0000313" key="5">
    <source>
        <dbReference type="Proteomes" id="UP000320551"/>
    </source>
</evidence>
<dbReference type="PANTHER" id="PTHR43038">
    <property type="entry name" value="ATP-BINDING CASSETTE, SUB-FAMILY H, MEMBER 1"/>
    <property type="match status" value="1"/>
</dbReference>
<sequence length="657" mass="73759">MSRQILQSHFDNSFQADLNSSSALDVIEVKDLYKHYDELVAIKGINFSVRKGEIFGLIGPDGAGKTSTFHILGGIMEASAGKVTVLGKPPRQVRLSIGYLTQKFSLYSDLTIEENLRYSAGVCQVSSHVYTQLRNKYLQLVNLQEFSDRLAGQLSGGMKQKLALCCALISQPEILLLDEPTTGVDPVSRREFWDILVGIAHAGITIVVATPYLDEAERCHRIAFIHKGKIEQIGILSELRDSLALKRLEVRTPELESVEKILIAHCHKKFLVDVQTFGDHLDVLVKNSHHGKTEIENLCELNKVKLNSIQVVEPTLENVFITRLQQLENPPPFKPFPHDQVNHFRENSDLAIEVNSLGKVFGNFKAVKEINLEVRYGEIYGLLGANGAGKTTTIKMLCGLIEPTTGQLSLAGTQVNSRSSQLRQKIGYMSQKFTLYDDLTILENLEFYCGVYGVSRRSRRRKIEWVLETCGLQGKEKMLTSNLPGGWKQRVAFGASVMHEPSILFLDEPTSGVDPLARRQFWKLINQFARSGTSILVTTHYLEEAEQCNRIGFMVGGEIVAQGSPSELKATQPGELIELSTNNIQQTYDLLKKELEPWRVSFFGDRLHVILINSDLEISQIETILKVANIQVFLIRPIPFSLEDVFINIVELHSKRD</sequence>
<protein>
    <submittedName>
        <fullName evidence="4">ABC transporter ATP-binding protein</fullName>
    </submittedName>
</protein>
<feature type="domain" description="ABC transporter" evidence="3">
    <location>
        <begin position="27"/>
        <end position="252"/>
    </location>
</feature>
<dbReference type="GO" id="GO:0005524">
    <property type="term" value="F:ATP binding"/>
    <property type="evidence" value="ECO:0007669"/>
    <property type="project" value="UniProtKB-KW"/>
</dbReference>
<dbReference type="AlphaFoldDB" id="A0A552DA28"/>
<proteinExistence type="predicted"/>
<dbReference type="CDD" id="cd03230">
    <property type="entry name" value="ABC_DR_subfamily_A"/>
    <property type="match status" value="1"/>
</dbReference>
<dbReference type="InterPro" id="IPR003593">
    <property type="entry name" value="AAA+_ATPase"/>
</dbReference>
<evidence type="ECO:0000256" key="1">
    <source>
        <dbReference type="ARBA" id="ARBA00022741"/>
    </source>
</evidence>
<dbReference type="InterPro" id="IPR027417">
    <property type="entry name" value="P-loop_NTPase"/>
</dbReference>
<dbReference type="SUPFAM" id="SSF52540">
    <property type="entry name" value="P-loop containing nucleoside triphosphate hydrolases"/>
    <property type="match status" value="2"/>
</dbReference>
<dbReference type="PANTHER" id="PTHR43038:SF3">
    <property type="entry name" value="ABC TRANSPORTER G FAMILY MEMBER 20 ISOFORM X1"/>
    <property type="match status" value="1"/>
</dbReference>
<dbReference type="Pfam" id="PF00005">
    <property type="entry name" value="ABC_tran"/>
    <property type="match status" value="2"/>
</dbReference>
<evidence type="ECO:0000259" key="3">
    <source>
        <dbReference type="PROSITE" id="PS50893"/>
    </source>
</evidence>
<reference evidence="4 5" key="1">
    <citation type="submission" date="2019-01" db="EMBL/GenBank/DDBJ databases">
        <title>Coherence of Microcystis species and biogeography revealed through population genomics.</title>
        <authorList>
            <person name="Perez-Carrascal O.M."/>
            <person name="Terrat Y."/>
            <person name="Giani A."/>
            <person name="Fortin N."/>
            <person name="Tromas N."/>
            <person name="Shapiro B.J."/>
        </authorList>
    </citation>
    <scope>NUCLEOTIDE SEQUENCE [LARGE SCALE GENOMIC DNA]</scope>
    <source>
        <strain evidence="4">Ma_QC_B_20070730_S2</strain>
    </source>
</reference>
<gene>
    <name evidence="4" type="ORF">EWV80_19800</name>
</gene>
<evidence type="ECO:0000256" key="2">
    <source>
        <dbReference type="ARBA" id="ARBA00022840"/>
    </source>
</evidence>
<dbReference type="EMBL" id="SFBK01000260">
    <property type="protein sequence ID" value="TRU19076.1"/>
    <property type="molecule type" value="Genomic_DNA"/>
</dbReference>
<dbReference type="PROSITE" id="PS50893">
    <property type="entry name" value="ABC_TRANSPORTER_2"/>
    <property type="match status" value="2"/>
</dbReference>
<keyword evidence="2 4" id="KW-0067">ATP-binding</keyword>
<keyword evidence="1" id="KW-0547">Nucleotide-binding</keyword>
<dbReference type="InterPro" id="IPR003439">
    <property type="entry name" value="ABC_transporter-like_ATP-bd"/>
</dbReference>
<dbReference type="InterPro" id="IPR017871">
    <property type="entry name" value="ABC_transporter-like_CS"/>
</dbReference>
<dbReference type="Gene3D" id="3.40.50.300">
    <property type="entry name" value="P-loop containing nucleotide triphosphate hydrolases"/>
    <property type="match status" value="2"/>
</dbReference>
<evidence type="ECO:0000313" key="4">
    <source>
        <dbReference type="EMBL" id="TRU19076.1"/>
    </source>
</evidence>
<feature type="domain" description="ABC transporter" evidence="3">
    <location>
        <begin position="352"/>
        <end position="581"/>
    </location>
</feature>
<dbReference type="Proteomes" id="UP000320551">
    <property type="component" value="Unassembled WGS sequence"/>
</dbReference>
<accession>A0A552DA28</accession>
<dbReference type="GO" id="GO:0016887">
    <property type="term" value="F:ATP hydrolysis activity"/>
    <property type="evidence" value="ECO:0007669"/>
    <property type="project" value="InterPro"/>
</dbReference>
<name>A0A552DA28_MICAE</name>
<dbReference type="PROSITE" id="PS00211">
    <property type="entry name" value="ABC_TRANSPORTER_1"/>
    <property type="match status" value="1"/>
</dbReference>
<dbReference type="SMART" id="SM00382">
    <property type="entry name" value="AAA"/>
    <property type="match status" value="2"/>
</dbReference>
<organism evidence="4 5">
    <name type="scientific">Microcystis aeruginosa Ma_QC_B_20070730_S2</name>
    <dbReference type="NCBI Taxonomy" id="2486256"/>
    <lineage>
        <taxon>Bacteria</taxon>
        <taxon>Bacillati</taxon>
        <taxon>Cyanobacteriota</taxon>
        <taxon>Cyanophyceae</taxon>
        <taxon>Oscillatoriophycideae</taxon>
        <taxon>Chroococcales</taxon>
        <taxon>Microcystaceae</taxon>
        <taxon>Microcystis</taxon>
    </lineage>
</organism>
<comment type="caution">
    <text evidence="4">The sequence shown here is derived from an EMBL/GenBank/DDBJ whole genome shotgun (WGS) entry which is preliminary data.</text>
</comment>